<evidence type="ECO:0000313" key="5">
    <source>
        <dbReference type="Proteomes" id="UP000007798"/>
    </source>
</evidence>
<evidence type="ECO:0000259" key="3">
    <source>
        <dbReference type="SMART" id="SM00198"/>
    </source>
</evidence>
<keyword evidence="2" id="KW-0964">Secreted</keyword>
<dbReference type="Proteomes" id="UP000007798">
    <property type="component" value="Unassembled WGS sequence"/>
</dbReference>
<accession>B4N6T4</accession>
<dbReference type="InParanoid" id="B4N6T4"/>
<dbReference type="SUPFAM" id="SSF55797">
    <property type="entry name" value="PR-1-like"/>
    <property type="match status" value="1"/>
</dbReference>
<protein>
    <recommendedName>
        <fullName evidence="3">SCP domain-containing protein</fullName>
    </recommendedName>
</protein>
<sequence>MSYYRNLIVNEHNELRNLLASGQMKQLPSPDRLATMQWHEELEKLATLNVKQCLFNYDQCHNTLEFRNSGQNLIMLNISTLDDSPSSRPTNETLIKYSIHSWWNQWRNVTWQHVEKFPKDKHLTNSLRHFAVMARDNSTYLGCAATRWLKQNVHHFLFACNYASNFIVDKPIYKLKTINCQIGYDKKYQGLCKAGEQYDKS</sequence>
<dbReference type="InterPro" id="IPR014044">
    <property type="entry name" value="CAP_dom"/>
</dbReference>
<dbReference type="CDD" id="cd05380">
    <property type="entry name" value="CAP_euk"/>
    <property type="match status" value="1"/>
</dbReference>
<dbReference type="HOGENOM" id="CLU_035730_7_0_1"/>
<dbReference type="Gene3D" id="3.40.33.10">
    <property type="entry name" value="CAP"/>
    <property type="match status" value="1"/>
</dbReference>
<dbReference type="PANTHER" id="PTHR10334">
    <property type="entry name" value="CYSTEINE-RICH SECRETORY PROTEIN-RELATED"/>
    <property type="match status" value="1"/>
</dbReference>
<evidence type="ECO:0000256" key="1">
    <source>
        <dbReference type="ARBA" id="ARBA00004613"/>
    </source>
</evidence>
<proteinExistence type="predicted"/>
<comment type="subcellular location">
    <subcellularLocation>
        <location evidence="1">Secreted</location>
    </subcellularLocation>
</comment>
<name>B4N6T4_DROWI</name>
<keyword evidence="5" id="KW-1185">Reference proteome</keyword>
<evidence type="ECO:0000256" key="2">
    <source>
        <dbReference type="ARBA" id="ARBA00022525"/>
    </source>
</evidence>
<feature type="domain" description="SCP" evidence="3">
    <location>
        <begin position="3"/>
        <end position="168"/>
    </location>
</feature>
<organism evidence="4 5">
    <name type="scientific">Drosophila willistoni</name>
    <name type="common">Fruit fly</name>
    <dbReference type="NCBI Taxonomy" id="7260"/>
    <lineage>
        <taxon>Eukaryota</taxon>
        <taxon>Metazoa</taxon>
        <taxon>Ecdysozoa</taxon>
        <taxon>Arthropoda</taxon>
        <taxon>Hexapoda</taxon>
        <taxon>Insecta</taxon>
        <taxon>Pterygota</taxon>
        <taxon>Neoptera</taxon>
        <taxon>Endopterygota</taxon>
        <taxon>Diptera</taxon>
        <taxon>Brachycera</taxon>
        <taxon>Muscomorpha</taxon>
        <taxon>Ephydroidea</taxon>
        <taxon>Drosophilidae</taxon>
        <taxon>Drosophila</taxon>
        <taxon>Sophophora</taxon>
    </lineage>
</organism>
<dbReference type="eggNOG" id="KOG3017">
    <property type="taxonomic scope" value="Eukaryota"/>
</dbReference>
<dbReference type="OrthoDB" id="414826at2759"/>
<dbReference type="InterPro" id="IPR001283">
    <property type="entry name" value="CRISP-related"/>
</dbReference>
<dbReference type="AlphaFoldDB" id="B4N6T4"/>
<dbReference type="EMBL" id="CH964168">
    <property type="protein sequence ID" value="EDW80073.2"/>
    <property type="molecule type" value="Genomic_DNA"/>
</dbReference>
<dbReference type="Pfam" id="PF00188">
    <property type="entry name" value="CAP"/>
    <property type="match status" value="1"/>
</dbReference>
<dbReference type="GO" id="GO:0005576">
    <property type="term" value="C:extracellular region"/>
    <property type="evidence" value="ECO:0007669"/>
    <property type="project" value="UniProtKB-SubCell"/>
</dbReference>
<gene>
    <name evidence="4" type="primary">Dwil\GK24087</name>
    <name evidence="4" type="ORF">Dwil_GK24087</name>
</gene>
<reference evidence="4 5" key="1">
    <citation type="journal article" date="2007" name="Nature">
        <title>Evolution of genes and genomes on the Drosophila phylogeny.</title>
        <authorList>
            <consortium name="Drosophila 12 Genomes Consortium"/>
            <person name="Clark A.G."/>
            <person name="Eisen M.B."/>
            <person name="Smith D.R."/>
            <person name="Bergman C.M."/>
            <person name="Oliver B."/>
            <person name="Markow T.A."/>
            <person name="Kaufman T.C."/>
            <person name="Kellis M."/>
            <person name="Gelbart W."/>
            <person name="Iyer V.N."/>
            <person name="Pollard D.A."/>
            <person name="Sackton T.B."/>
            <person name="Larracuente A.M."/>
            <person name="Singh N.D."/>
            <person name="Abad J.P."/>
            <person name="Abt D.N."/>
            <person name="Adryan B."/>
            <person name="Aguade M."/>
            <person name="Akashi H."/>
            <person name="Anderson W.W."/>
            <person name="Aquadro C.F."/>
            <person name="Ardell D.H."/>
            <person name="Arguello R."/>
            <person name="Artieri C.G."/>
            <person name="Barbash D.A."/>
            <person name="Barker D."/>
            <person name="Barsanti P."/>
            <person name="Batterham P."/>
            <person name="Batzoglou S."/>
            <person name="Begun D."/>
            <person name="Bhutkar A."/>
            <person name="Blanco E."/>
            <person name="Bosak S.A."/>
            <person name="Bradley R.K."/>
            <person name="Brand A.D."/>
            <person name="Brent M.R."/>
            <person name="Brooks A.N."/>
            <person name="Brown R.H."/>
            <person name="Butlin R.K."/>
            <person name="Caggese C."/>
            <person name="Calvi B.R."/>
            <person name="Bernardo de Carvalho A."/>
            <person name="Caspi A."/>
            <person name="Castrezana S."/>
            <person name="Celniker S.E."/>
            <person name="Chang J.L."/>
            <person name="Chapple C."/>
            <person name="Chatterji S."/>
            <person name="Chinwalla A."/>
            <person name="Civetta A."/>
            <person name="Clifton S.W."/>
            <person name="Comeron J.M."/>
            <person name="Costello J.C."/>
            <person name="Coyne J.A."/>
            <person name="Daub J."/>
            <person name="David R.G."/>
            <person name="Delcher A.L."/>
            <person name="Delehaunty K."/>
            <person name="Do C.B."/>
            <person name="Ebling H."/>
            <person name="Edwards K."/>
            <person name="Eickbush T."/>
            <person name="Evans J.D."/>
            <person name="Filipski A."/>
            <person name="Findeiss S."/>
            <person name="Freyhult E."/>
            <person name="Fulton L."/>
            <person name="Fulton R."/>
            <person name="Garcia A.C."/>
            <person name="Gardiner A."/>
            <person name="Garfield D.A."/>
            <person name="Garvin B.E."/>
            <person name="Gibson G."/>
            <person name="Gilbert D."/>
            <person name="Gnerre S."/>
            <person name="Godfrey J."/>
            <person name="Good R."/>
            <person name="Gotea V."/>
            <person name="Gravely B."/>
            <person name="Greenberg A.J."/>
            <person name="Griffiths-Jones S."/>
            <person name="Gross S."/>
            <person name="Guigo R."/>
            <person name="Gustafson E.A."/>
            <person name="Haerty W."/>
            <person name="Hahn M.W."/>
            <person name="Halligan D.L."/>
            <person name="Halpern A.L."/>
            <person name="Halter G.M."/>
            <person name="Han M.V."/>
            <person name="Heger A."/>
            <person name="Hillier L."/>
            <person name="Hinrichs A.S."/>
            <person name="Holmes I."/>
            <person name="Hoskins R.A."/>
            <person name="Hubisz M.J."/>
            <person name="Hultmark D."/>
            <person name="Huntley M.A."/>
            <person name="Jaffe D.B."/>
            <person name="Jagadeeshan S."/>
            <person name="Jeck W.R."/>
            <person name="Johnson J."/>
            <person name="Jones C.D."/>
            <person name="Jordan W.C."/>
            <person name="Karpen G.H."/>
            <person name="Kataoka E."/>
            <person name="Keightley P.D."/>
            <person name="Kheradpour P."/>
            <person name="Kirkness E.F."/>
            <person name="Koerich L.B."/>
            <person name="Kristiansen K."/>
            <person name="Kudrna D."/>
            <person name="Kulathinal R.J."/>
            <person name="Kumar S."/>
            <person name="Kwok R."/>
            <person name="Lander E."/>
            <person name="Langley C.H."/>
            <person name="Lapoint R."/>
            <person name="Lazzaro B.P."/>
            <person name="Lee S.J."/>
            <person name="Levesque L."/>
            <person name="Li R."/>
            <person name="Lin C.F."/>
            <person name="Lin M.F."/>
            <person name="Lindblad-Toh K."/>
            <person name="Llopart A."/>
            <person name="Long M."/>
            <person name="Low L."/>
            <person name="Lozovsky E."/>
            <person name="Lu J."/>
            <person name="Luo M."/>
            <person name="Machado C.A."/>
            <person name="Makalowski W."/>
            <person name="Marzo M."/>
            <person name="Matsuda M."/>
            <person name="Matzkin L."/>
            <person name="McAllister B."/>
            <person name="McBride C.S."/>
            <person name="McKernan B."/>
            <person name="McKernan K."/>
            <person name="Mendez-Lago M."/>
            <person name="Minx P."/>
            <person name="Mollenhauer M.U."/>
            <person name="Montooth K."/>
            <person name="Mount S.M."/>
            <person name="Mu X."/>
            <person name="Myers E."/>
            <person name="Negre B."/>
            <person name="Newfeld S."/>
            <person name="Nielsen R."/>
            <person name="Noor M.A."/>
            <person name="O'Grady P."/>
            <person name="Pachter L."/>
            <person name="Papaceit M."/>
            <person name="Parisi M.J."/>
            <person name="Parisi M."/>
            <person name="Parts L."/>
            <person name="Pedersen J.S."/>
            <person name="Pesole G."/>
            <person name="Phillippy A.M."/>
            <person name="Ponting C.P."/>
            <person name="Pop M."/>
            <person name="Porcelli D."/>
            <person name="Powell J.R."/>
            <person name="Prohaska S."/>
            <person name="Pruitt K."/>
            <person name="Puig M."/>
            <person name="Quesneville H."/>
            <person name="Ram K.R."/>
            <person name="Rand D."/>
            <person name="Rasmussen M.D."/>
            <person name="Reed L.K."/>
            <person name="Reenan R."/>
            <person name="Reily A."/>
            <person name="Remington K.A."/>
            <person name="Rieger T.T."/>
            <person name="Ritchie M.G."/>
            <person name="Robin C."/>
            <person name="Rogers Y.H."/>
            <person name="Rohde C."/>
            <person name="Rozas J."/>
            <person name="Rubenfield M.J."/>
            <person name="Ruiz A."/>
            <person name="Russo S."/>
            <person name="Salzberg S.L."/>
            <person name="Sanchez-Gracia A."/>
            <person name="Saranga D.J."/>
            <person name="Sato H."/>
            <person name="Schaeffer S.W."/>
            <person name="Schatz M.C."/>
            <person name="Schlenke T."/>
            <person name="Schwartz R."/>
            <person name="Segarra C."/>
            <person name="Singh R.S."/>
            <person name="Sirot L."/>
            <person name="Sirota M."/>
            <person name="Sisneros N.B."/>
            <person name="Smith C.D."/>
            <person name="Smith T.F."/>
            <person name="Spieth J."/>
            <person name="Stage D.E."/>
            <person name="Stark A."/>
            <person name="Stephan W."/>
            <person name="Strausberg R.L."/>
            <person name="Strempel S."/>
            <person name="Sturgill D."/>
            <person name="Sutton G."/>
            <person name="Sutton G.G."/>
            <person name="Tao W."/>
            <person name="Teichmann S."/>
            <person name="Tobari Y.N."/>
            <person name="Tomimura Y."/>
            <person name="Tsolas J.M."/>
            <person name="Valente V.L."/>
            <person name="Venter E."/>
            <person name="Venter J.C."/>
            <person name="Vicario S."/>
            <person name="Vieira F.G."/>
            <person name="Vilella A.J."/>
            <person name="Villasante A."/>
            <person name="Walenz B."/>
            <person name="Wang J."/>
            <person name="Wasserman M."/>
            <person name="Watts T."/>
            <person name="Wilson D."/>
            <person name="Wilson R.K."/>
            <person name="Wing R.A."/>
            <person name="Wolfner M.F."/>
            <person name="Wong A."/>
            <person name="Wong G.K."/>
            <person name="Wu C.I."/>
            <person name="Wu G."/>
            <person name="Yamamoto D."/>
            <person name="Yang H.P."/>
            <person name="Yang S.P."/>
            <person name="Yorke J.A."/>
            <person name="Yoshida K."/>
            <person name="Zdobnov E."/>
            <person name="Zhang P."/>
            <person name="Zhang Y."/>
            <person name="Zimin A.V."/>
            <person name="Baldwin J."/>
            <person name="Abdouelleil A."/>
            <person name="Abdulkadir J."/>
            <person name="Abebe A."/>
            <person name="Abera B."/>
            <person name="Abreu J."/>
            <person name="Acer S.C."/>
            <person name="Aftuck L."/>
            <person name="Alexander A."/>
            <person name="An P."/>
            <person name="Anderson E."/>
            <person name="Anderson S."/>
            <person name="Arachi H."/>
            <person name="Azer M."/>
            <person name="Bachantsang P."/>
            <person name="Barry A."/>
            <person name="Bayul T."/>
            <person name="Berlin A."/>
            <person name="Bessette D."/>
            <person name="Bloom T."/>
            <person name="Blye J."/>
            <person name="Boguslavskiy L."/>
            <person name="Bonnet C."/>
            <person name="Boukhgalter B."/>
            <person name="Bourzgui I."/>
            <person name="Brown A."/>
            <person name="Cahill P."/>
            <person name="Channer S."/>
            <person name="Cheshatsang Y."/>
            <person name="Chuda L."/>
            <person name="Citroen M."/>
            <person name="Collymore A."/>
            <person name="Cooke P."/>
            <person name="Costello M."/>
            <person name="D'Aco K."/>
            <person name="Daza R."/>
            <person name="De Haan G."/>
            <person name="DeGray S."/>
            <person name="DeMaso C."/>
            <person name="Dhargay N."/>
            <person name="Dooley K."/>
            <person name="Dooley E."/>
            <person name="Doricent M."/>
            <person name="Dorje P."/>
            <person name="Dorjee K."/>
            <person name="Dupes A."/>
            <person name="Elong R."/>
            <person name="Falk J."/>
            <person name="Farina A."/>
            <person name="Faro S."/>
            <person name="Ferguson D."/>
            <person name="Fisher S."/>
            <person name="Foley C.D."/>
            <person name="Franke A."/>
            <person name="Friedrich D."/>
            <person name="Gadbois L."/>
            <person name="Gearin G."/>
            <person name="Gearin C.R."/>
            <person name="Giannoukos G."/>
            <person name="Goode T."/>
            <person name="Graham J."/>
            <person name="Grandbois E."/>
            <person name="Grewal S."/>
            <person name="Gyaltsen K."/>
            <person name="Hafez N."/>
            <person name="Hagos B."/>
            <person name="Hall J."/>
            <person name="Henson C."/>
            <person name="Hollinger A."/>
            <person name="Honan T."/>
            <person name="Huard M.D."/>
            <person name="Hughes L."/>
            <person name="Hurhula B."/>
            <person name="Husby M.E."/>
            <person name="Kamat A."/>
            <person name="Kanga B."/>
            <person name="Kashin S."/>
            <person name="Khazanovich D."/>
            <person name="Kisner P."/>
            <person name="Lance K."/>
            <person name="Lara M."/>
            <person name="Lee W."/>
            <person name="Lennon N."/>
            <person name="Letendre F."/>
            <person name="LeVine R."/>
            <person name="Lipovsky A."/>
            <person name="Liu X."/>
            <person name="Liu J."/>
            <person name="Liu S."/>
            <person name="Lokyitsang T."/>
            <person name="Lokyitsang Y."/>
            <person name="Lubonja R."/>
            <person name="Lui A."/>
            <person name="MacDonald P."/>
            <person name="Magnisalis V."/>
            <person name="Maru K."/>
            <person name="Matthews C."/>
            <person name="McCusker W."/>
            <person name="McDonough S."/>
            <person name="Mehta T."/>
            <person name="Meldrim J."/>
            <person name="Meneus L."/>
            <person name="Mihai O."/>
            <person name="Mihalev A."/>
            <person name="Mihova T."/>
            <person name="Mittelman R."/>
            <person name="Mlenga V."/>
            <person name="Montmayeur A."/>
            <person name="Mulrain L."/>
            <person name="Navidi A."/>
            <person name="Naylor J."/>
            <person name="Negash T."/>
            <person name="Nguyen T."/>
            <person name="Nguyen N."/>
            <person name="Nicol R."/>
            <person name="Norbu C."/>
            <person name="Norbu N."/>
            <person name="Novod N."/>
            <person name="O'Neill B."/>
            <person name="Osman S."/>
            <person name="Markiewicz E."/>
            <person name="Oyono O.L."/>
            <person name="Patti C."/>
            <person name="Phunkhang P."/>
            <person name="Pierre F."/>
            <person name="Priest M."/>
            <person name="Raghuraman S."/>
            <person name="Rege F."/>
            <person name="Reyes R."/>
            <person name="Rise C."/>
            <person name="Rogov P."/>
            <person name="Ross K."/>
            <person name="Ryan E."/>
            <person name="Settipalli S."/>
            <person name="Shea T."/>
            <person name="Sherpa N."/>
            <person name="Shi L."/>
            <person name="Shih D."/>
            <person name="Sparrow T."/>
            <person name="Spaulding J."/>
            <person name="Stalker J."/>
            <person name="Stange-Thomann N."/>
            <person name="Stavropoulos S."/>
            <person name="Stone C."/>
            <person name="Strader C."/>
            <person name="Tesfaye S."/>
            <person name="Thomson T."/>
            <person name="Thoulutsang Y."/>
            <person name="Thoulutsang D."/>
            <person name="Topham K."/>
            <person name="Topping I."/>
            <person name="Tsamla T."/>
            <person name="Vassiliev H."/>
            <person name="Vo A."/>
            <person name="Wangchuk T."/>
            <person name="Wangdi T."/>
            <person name="Weiand M."/>
            <person name="Wilkinson J."/>
            <person name="Wilson A."/>
            <person name="Yadav S."/>
            <person name="Young G."/>
            <person name="Yu Q."/>
            <person name="Zembek L."/>
            <person name="Zhong D."/>
            <person name="Zimmer A."/>
            <person name="Zwirko Z."/>
            <person name="Jaffe D.B."/>
            <person name="Alvarez P."/>
            <person name="Brockman W."/>
            <person name="Butler J."/>
            <person name="Chin C."/>
            <person name="Gnerre S."/>
            <person name="Grabherr M."/>
            <person name="Kleber M."/>
            <person name="Mauceli E."/>
            <person name="MacCallum I."/>
        </authorList>
    </citation>
    <scope>NUCLEOTIDE SEQUENCE [LARGE SCALE GENOMIC DNA]</scope>
    <source>
        <strain evidence="5">Tucson 14030-0811.24</strain>
    </source>
</reference>
<evidence type="ECO:0000313" key="4">
    <source>
        <dbReference type="EMBL" id="EDW80073.2"/>
    </source>
</evidence>
<dbReference type="InterPro" id="IPR035940">
    <property type="entry name" value="CAP_sf"/>
</dbReference>
<dbReference type="FunCoup" id="B4N6T4">
    <property type="interactions" value="24"/>
</dbReference>
<dbReference type="SMART" id="SM00198">
    <property type="entry name" value="SCP"/>
    <property type="match status" value="1"/>
</dbReference>